<protein>
    <recommendedName>
        <fullName evidence="6">CENP-T/Histone H4 histone fold domain-containing protein</fullName>
    </recommendedName>
</protein>
<dbReference type="GO" id="GO:0005694">
    <property type="term" value="C:chromosome"/>
    <property type="evidence" value="ECO:0007669"/>
    <property type="project" value="UniProtKB-SubCell"/>
</dbReference>
<comment type="subcellular location">
    <subcellularLocation>
        <location evidence="2">Chromosome</location>
    </subcellularLocation>
    <subcellularLocation>
        <location evidence="1">Nucleus</location>
    </subcellularLocation>
</comment>
<evidence type="ECO:0000256" key="4">
    <source>
        <dbReference type="ARBA" id="ARBA00023242"/>
    </source>
</evidence>
<reference evidence="7 8" key="1">
    <citation type="submission" date="2019-10" db="EMBL/GenBank/DDBJ databases">
        <authorList>
            <person name="Palmer J.M."/>
        </authorList>
    </citation>
    <scope>NUCLEOTIDE SEQUENCE [LARGE SCALE GENOMIC DNA]</scope>
    <source>
        <strain evidence="7 8">TWF696</strain>
    </source>
</reference>
<dbReference type="Proteomes" id="UP001375240">
    <property type="component" value="Unassembled WGS sequence"/>
</dbReference>
<feature type="region of interest" description="Disordered" evidence="5">
    <location>
        <begin position="375"/>
        <end position="452"/>
    </location>
</feature>
<gene>
    <name evidence="7" type="ORF">TWF696_005375</name>
</gene>
<evidence type="ECO:0000256" key="2">
    <source>
        <dbReference type="ARBA" id="ARBA00004286"/>
    </source>
</evidence>
<accession>A0AAV9V3V8</accession>
<dbReference type="PANTHER" id="PTHR22980">
    <property type="entry name" value="CORTISTATIN"/>
    <property type="match status" value="1"/>
</dbReference>
<dbReference type="CDD" id="cd22920">
    <property type="entry name" value="HFD_CENP-T"/>
    <property type="match status" value="1"/>
</dbReference>
<feature type="compositionally biased region" description="Basic and acidic residues" evidence="5">
    <location>
        <begin position="378"/>
        <end position="387"/>
    </location>
</feature>
<dbReference type="GO" id="GO:0000712">
    <property type="term" value="P:resolution of meiotic recombination intermediates"/>
    <property type="evidence" value="ECO:0007669"/>
    <property type="project" value="TreeGrafter"/>
</dbReference>
<evidence type="ECO:0000256" key="3">
    <source>
        <dbReference type="ARBA" id="ARBA00022454"/>
    </source>
</evidence>
<feature type="compositionally biased region" description="Basic residues" evidence="5">
    <location>
        <begin position="115"/>
        <end position="127"/>
    </location>
</feature>
<feature type="domain" description="CENP-T/Histone H4 histone fold" evidence="6">
    <location>
        <begin position="460"/>
        <end position="561"/>
    </location>
</feature>
<dbReference type="EMBL" id="JAVHNQ010000003">
    <property type="protein sequence ID" value="KAK6353409.1"/>
    <property type="molecule type" value="Genomic_DNA"/>
</dbReference>
<dbReference type="Gene3D" id="1.10.20.10">
    <property type="entry name" value="Histone, subunit A"/>
    <property type="match status" value="1"/>
</dbReference>
<feature type="compositionally biased region" description="Polar residues" evidence="5">
    <location>
        <begin position="435"/>
        <end position="446"/>
    </location>
</feature>
<keyword evidence="3" id="KW-0158">Chromosome</keyword>
<dbReference type="AlphaFoldDB" id="A0AAV9V3V8"/>
<feature type="compositionally biased region" description="Acidic residues" evidence="5">
    <location>
        <begin position="411"/>
        <end position="432"/>
    </location>
</feature>
<evidence type="ECO:0000256" key="1">
    <source>
        <dbReference type="ARBA" id="ARBA00004123"/>
    </source>
</evidence>
<dbReference type="GO" id="GO:0071821">
    <property type="term" value="C:FANCM-MHF complex"/>
    <property type="evidence" value="ECO:0007669"/>
    <property type="project" value="TreeGrafter"/>
</dbReference>
<evidence type="ECO:0000256" key="5">
    <source>
        <dbReference type="SAM" id="MobiDB-lite"/>
    </source>
</evidence>
<dbReference type="Pfam" id="PF15511">
    <property type="entry name" value="CENP-T_C"/>
    <property type="match status" value="1"/>
</dbReference>
<evidence type="ECO:0000313" key="8">
    <source>
        <dbReference type="Proteomes" id="UP001375240"/>
    </source>
</evidence>
<feature type="region of interest" description="Disordered" evidence="5">
    <location>
        <begin position="150"/>
        <end position="173"/>
    </location>
</feature>
<comment type="caution">
    <text evidence="7">The sequence shown here is derived from an EMBL/GenBank/DDBJ whole genome shotgun (WGS) entry which is preliminary data.</text>
</comment>
<dbReference type="PANTHER" id="PTHR22980:SF5">
    <property type="entry name" value="CENP-T_HISTONE H4 HISTONE FOLD DOMAIN-CONTAINING PROTEIN"/>
    <property type="match status" value="1"/>
</dbReference>
<dbReference type="InterPro" id="IPR035425">
    <property type="entry name" value="CENP-T/H4_C"/>
</dbReference>
<feature type="region of interest" description="Disordered" evidence="5">
    <location>
        <begin position="1"/>
        <end position="135"/>
    </location>
</feature>
<dbReference type="GO" id="GO:0031297">
    <property type="term" value="P:replication fork processing"/>
    <property type="evidence" value="ECO:0007669"/>
    <property type="project" value="TreeGrafter"/>
</dbReference>
<dbReference type="GO" id="GO:0046982">
    <property type="term" value="F:protein heterodimerization activity"/>
    <property type="evidence" value="ECO:0007669"/>
    <property type="project" value="InterPro"/>
</dbReference>
<dbReference type="GO" id="GO:0003682">
    <property type="term" value="F:chromatin binding"/>
    <property type="evidence" value="ECO:0007669"/>
    <property type="project" value="TreeGrafter"/>
</dbReference>
<organism evidence="7 8">
    <name type="scientific">Orbilia brochopaga</name>
    <dbReference type="NCBI Taxonomy" id="3140254"/>
    <lineage>
        <taxon>Eukaryota</taxon>
        <taxon>Fungi</taxon>
        <taxon>Dikarya</taxon>
        <taxon>Ascomycota</taxon>
        <taxon>Pezizomycotina</taxon>
        <taxon>Orbiliomycetes</taxon>
        <taxon>Orbiliales</taxon>
        <taxon>Orbiliaceae</taxon>
        <taxon>Orbilia</taxon>
    </lineage>
</organism>
<keyword evidence="4" id="KW-0539">Nucleus</keyword>
<evidence type="ECO:0000259" key="6">
    <source>
        <dbReference type="Pfam" id="PF15511"/>
    </source>
</evidence>
<feature type="region of interest" description="Disordered" evidence="5">
    <location>
        <begin position="220"/>
        <end position="241"/>
    </location>
</feature>
<evidence type="ECO:0000313" key="7">
    <source>
        <dbReference type="EMBL" id="KAK6353409.1"/>
    </source>
</evidence>
<name>A0AAV9V3V8_9PEZI</name>
<dbReference type="InterPro" id="IPR009072">
    <property type="entry name" value="Histone-fold"/>
</dbReference>
<keyword evidence="8" id="KW-1185">Reference proteome</keyword>
<dbReference type="SUPFAM" id="SSF47113">
    <property type="entry name" value="Histone-fold"/>
    <property type="match status" value="1"/>
</dbReference>
<sequence length="585" mass="64130">MADENVFAPRNALRRTPPRAAAVPAPVPAPDLPRDSSVSISPEPVLRAMTSPLRDDPNTPAPLFSSALAEQTPRASTVEPVTPSYVRQPSSAAGTTARRKATTPHAIRGYSSRATPHKNQSKRRTSRFKGEEEDDLRDALRQFSRITAPTTKPFIPTPKQTIDPAAAASRRRTLTRLSRDLAALSSSPSPPPLRPPPRLSNVSLKLIGRTLTSAAVIQNDDETSLSPPPQLTSPLQDADDADTMDIDNEVARRAVPENDRRMSFLPNPFDRFRDFDDVVMDDSIVQEAGAELIDAMFEDDDEAPEFGGELSFADRTADLQTNDEEGVSFNPPDLIPDDETDFRLEHEQAELDPGHSTGIQPEDIDNNDVEISPEAEYDQDRESDSDRPLISAADISSPTPGGFHTGFVDSDISDDEPLPPIQDDDEDVDVDNATDLRSTSKPTATAGTKRKRKELPLSAHGIPYPSIPAKTVKVILARTGAGAPKLSKEALAAVMQATEAYFENLGGDLGGFARHAKRRTVEEADVIQVLRRHRLLSDRTTVFSLAAQHLPRELLQDIRIQVPRRNIPKTRRRRVPGDNQAEEEA</sequence>
<proteinExistence type="predicted"/>